<name>A0ABS7QTX2_9ACTN</name>
<feature type="compositionally biased region" description="Low complexity" evidence="1">
    <location>
        <begin position="41"/>
        <end position="50"/>
    </location>
</feature>
<proteinExistence type="predicted"/>
<dbReference type="Proteomes" id="UP001198565">
    <property type="component" value="Unassembled WGS sequence"/>
</dbReference>
<comment type="caution">
    <text evidence="2">The sequence shown here is derived from an EMBL/GenBank/DDBJ whole genome shotgun (WGS) entry which is preliminary data.</text>
</comment>
<feature type="compositionally biased region" description="Pro residues" evidence="1">
    <location>
        <begin position="51"/>
        <end position="63"/>
    </location>
</feature>
<evidence type="ECO:0000313" key="3">
    <source>
        <dbReference type="Proteomes" id="UP001198565"/>
    </source>
</evidence>
<protein>
    <submittedName>
        <fullName evidence="2">Uncharacterized protein</fullName>
    </submittedName>
</protein>
<evidence type="ECO:0000256" key="1">
    <source>
        <dbReference type="SAM" id="MobiDB-lite"/>
    </source>
</evidence>
<dbReference type="EMBL" id="JAINVZ010000011">
    <property type="protein sequence ID" value="MBY8886644.1"/>
    <property type="molecule type" value="Genomic_DNA"/>
</dbReference>
<keyword evidence="3" id="KW-1185">Reference proteome</keyword>
<sequence>MTTDFIALTPRMPDPRTMAAAFVSHLARELDGRVWPPGREVPTAAARTPGTVPPPAPEPVAAR</sequence>
<gene>
    <name evidence="2" type="ORF">K7472_17485</name>
</gene>
<reference evidence="2 3" key="1">
    <citation type="submission" date="2021-08" db="EMBL/GenBank/DDBJ databases">
        <title>Streptomyces sp. PTM05 isolated from lichen.</title>
        <authorList>
            <person name="Somphong A."/>
            <person name="Phongsopitanun W."/>
            <person name="Tanasupawat S."/>
        </authorList>
    </citation>
    <scope>NUCLEOTIDE SEQUENCE [LARGE SCALE GENOMIC DNA]</scope>
    <source>
        <strain evidence="2 3">Ptm05</strain>
    </source>
</reference>
<dbReference type="RefSeq" id="WP_222979042.1">
    <property type="nucleotide sequence ID" value="NZ_JAINVZ010000011.1"/>
</dbReference>
<organism evidence="2 3">
    <name type="scientific">Streptantibioticus parmotrematis</name>
    <dbReference type="NCBI Taxonomy" id="2873249"/>
    <lineage>
        <taxon>Bacteria</taxon>
        <taxon>Bacillati</taxon>
        <taxon>Actinomycetota</taxon>
        <taxon>Actinomycetes</taxon>
        <taxon>Kitasatosporales</taxon>
        <taxon>Streptomycetaceae</taxon>
        <taxon>Streptantibioticus</taxon>
    </lineage>
</organism>
<accession>A0ABS7QTX2</accession>
<evidence type="ECO:0000313" key="2">
    <source>
        <dbReference type="EMBL" id="MBY8886644.1"/>
    </source>
</evidence>
<feature type="region of interest" description="Disordered" evidence="1">
    <location>
        <begin position="34"/>
        <end position="63"/>
    </location>
</feature>